<reference evidence="2 3" key="1">
    <citation type="submission" date="2020-01" db="EMBL/GenBank/DDBJ databases">
        <title>Draft genome sequence of Aspergillus udagawae IFM 46972.</title>
        <authorList>
            <person name="Takahashi H."/>
            <person name="Yaguchi T."/>
        </authorList>
    </citation>
    <scope>NUCLEOTIDE SEQUENCE [LARGE SCALE GENOMIC DNA]</scope>
    <source>
        <strain evidence="2 3">IFM 46972</strain>
    </source>
</reference>
<feature type="compositionally biased region" description="Low complexity" evidence="1">
    <location>
        <begin position="636"/>
        <end position="648"/>
    </location>
</feature>
<dbReference type="Pfam" id="PF12520">
    <property type="entry name" value="DUF3723"/>
    <property type="match status" value="1"/>
</dbReference>
<accession>A0A8H3XQH6</accession>
<dbReference type="InterPro" id="IPR022198">
    <property type="entry name" value="DUF3723"/>
</dbReference>
<evidence type="ECO:0000313" key="2">
    <source>
        <dbReference type="EMBL" id="GFF57584.1"/>
    </source>
</evidence>
<organism evidence="2 3">
    <name type="scientific">Aspergillus udagawae</name>
    <dbReference type="NCBI Taxonomy" id="91492"/>
    <lineage>
        <taxon>Eukaryota</taxon>
        <taxon>Fungi</taxon>
        <taxon>Dikarya</taxon>
        <taxon>Ascomycota</taxon>
        <taxon>Pezizomycotina</taxon>
        <taxon>Eurotiomycetes</taxon>
        <taxon>Eurotiomycetidae</taxon>
        <taxon>Eurotiales</taxon>
        <taxon>Aspergillaceae</taxon>
        <taxon>Aspergillus</taxon>
        <taxon>Aspergillus subgen. Fumigati</taxon>
    </lineage>
</organism>
<evidence type="ECO:0000313" key="3">
    <source>
        <dbReference type="Proteomes" id="UP000465221"/>
    </source>
</evidence>
<dbReference type="Proteomes" id="UP000465221">
    <property type="component" value="Unassembled WGS sequence"/>
</dbReference>
<dbReference type="EMBL" id="BLKC01000155">
    <property type="protein sequence ID" value="GFF57584.1"/>
    <property type="molecule type" value="Genomic_DNA"/>
</dbReference>
<evidence type="ECO:0000256" key="1">
    <source>
        <dbReference type="SAM" id="MobiDB-lite"/>
    </source>
</evidence>
<sequence length="813" mass="93042">MSADSVDKKILRDKRLRSRGRAKVSLDNLQYHGISLRGGVNDKHVDRLVEVFRVEGCTRLHDPNHYVPAVISPEDLRDALAYSQMRLLDLMQDGEPRPLYFCRDTRIRVLHGEHRLRAAERFLDPTERWWTVVLYTTESTQQIIREEYSHQLAFTDGDIYRKIRWYEGTRNSAQVNKWKARLSTEKAKNLSRLGNDLHKGLQYAFDENIPFVGLWDGFMLGSLSRLLRIKCPEELEHYVWHIFETWKSICHDPQLFNLLDSNTVKVLETLTPDSTSDRAAIEALAANGEIFSAVDRSTVLEQILPRILQVRGRIPSFFTLFQDVIYLEACVKSLRPLLPSSKVSFRQSFYHCFVDNAQTQGVVKIQTEESKFRFVQGETSLRKELGYLMLFLAAMRDFPVLSQTAPHQSRGEKQPCKGSPEERQSSLALLALDLGFHSPQIQEFAERDSDYMAIRALIHRLRPVEHYDIDIERAETCAWRLVEEIRSFSTARSICGNPEFSGYSEVPKKLRCGLPDIVNHKKDRRHLFLDNMYGHYPPPRNHLTSLGFQRDIFVCFFGSHIIPVEASGGFSNDNNENQDESYSPPARPDTGRGYSDSAVEGREHEHRFSRFDCDDVINLNLNRTSMAPAAESRIVSQSSSNYDSRSSSELPSRPISELPDYLQSIEAALWPYSQILDDATTNTDAGLAPGFEKSVSRKMNIFCTLEDDIIPSEAIRKFLLDPPLLVVYLWAERKYIKFWLSQRWAFEEVMCSLADCGLCFALFESSEIVVTGLAGLWAAGQDLKLVLAGPKSTHAHDAARSVDDFLQRIDRLP</sequence>
<name>A0A8H3XQH6_9EURO</name>
<dbReference type="AlphaFoldDB" id="A0A8H3XQH6"/>
<feature type="region of interest" description="Disordered" evidence="1">
    <location>
        <begin position="632"/>
        <end position="654"/>
    </location>
</feature>
<proteinExistence type="predicted"/>
<comment type="caution">
    <text evidence="2">The sequence shown here is derived from an EMBL/GenBank/DDBJ whole genome shotgun (WGS) entry which is preliminary data.</text>
</comment>
<feature type="region of interest" description="Disordered" evidence="1">
    <location>
        <begin position="567"/>
        <end position="603"/>
    </location>
</feature>
<protein>
    <submittedName>
        <fullName evidence="2">Uncharacterized protein</fullName>
    </submittedName>
</protein>
<gene>
    <name evidence="2" type="ORF">IFM46972_10843</name>
</gene>